<protein>
    <submittedName>
        <fullName evidence="1">Putative secreted protein</fullName>
    </submittedName>
</protein>
<reference evidence="1" key="1">
    <citation type="journal article" date="2018" name="PLoS Negl. Trop. Dis.">
        <title>Sialome diversity of ticks revealed by RNAseq of single tick salivary glands.</title>
        <authorList>
            <person name="Perner J."/>
            <person name="Kropackova S."/>
            <person name="Kopacek P."/>
            <person name="Ribeiro J.M."/>
        </authorList>
    </citation>
    <scope>NUCLEOTIDE SEQUENCE</scope>
    <source>
        <strain evidence="1">Siblings of single egg batch collected in Ceske Budejovice</strain>
        <tissue evidence="1">Salivary glands</tissue>
    </source>
</reference>
<evidence type="ECO:0000313" key="1">
    <source>
        <dbReference type="EMBL" id="JAR90743.1"/>
    </source>
</evidence>
<accession>A0A147BIX3</accession>
<organism evidence="1">
    <name type="scientific">Ixodes ricinus</name>
    <name type="common">Common tick</name>
    <name type="synonym">Acarus ricinus</name>
    <dbReference type="NCBI Taxonomy" id="34613"/>
    <lineage>
        <taxon>Eukaryota</taxon>
        <taxon>Metazoa</taxon>
        <taxon>Ecdysozoa</taxon>
        <taxon>Arthropoda</taxon>
        <taxon>Chelicerata</taxon>
        <taxon>Arachnida</taxon>
        <taxon>Acari</taxon>
        <taxon>Parasitiformes</taxon>
        <taxon>Ixodida</taxon>
        <taxon>Ixodoidea</taxon>
        <taxon>Ixodidae</taxon>
        <taxon>Ixodinae</taxon>
        <taxon>Ixodes</taxon>
    </lineage>
</organism>
<sequence>MRTLCLQVRLMFQKAFLVNVSFSGLVNTLSAPVYPQGLPRVPSWAPQNTLKGFPITFSGSPEYPLGFLPQSILRVPRNPKFP</sequence>
<proteinExistence type="predicted"/>
<name>A0A147BIX3_IXORI</name>
<dbReference type="AlphaFoldDB" id="A0A147BIX3"/>
<dbReference type="EMBL" id="GEGO01004661">
    <property type="protein sequence ID" value="JAR90743.1"/>
    <property type="molecule type" value="Transcribed_RNA"/>
</dbReference>